<dbReference type="EC" id="2.4.2.7" evidence="6 11"/>
<evidence type="ECO:0000259" key="12">
    <source>
        <dbReference type="Pfam" id="PF00156"/>
    </source>
</evidence>
<dbReference type="GO" id="GO:0002055">
    <property type="term" value="F:adenine binding"/>
    <property type="evidence" value="ECO:0007669"/>
    <property type="project" value="TreeGrafter"/>
</dbReference>
<evidence type="ECO:0000313" key="14">
    <source>
        <dbReference type="Proteomes" id="UP000308508"/>
    </source>
</evidence>
<dbReference type="FunFam" id="3.40.50.2020:FF:000021">
    <property type="entry name" value="Adenine phosphoribosyltransferase"/>
    <property type="match status" value="1"/>
</dbReference>
<dbReference type="PANTHER" id="PTHR32315:SF3">
    <property type="entry name" value="ADENINE PHOSPHORIBOSYLTRANSFERASE"/>
    <property type="match status" value="1"/>
</dbReference>
<keyword evidence="10 11" id="KW-0660">Purine salvage</keyword>
<dbReference type="NCBIfam" id="TIGR01090">
    <property type="entry name" value="apt"/>
    <property type="match status" value="1"/>
</dbReference>
<reference evidence="13 14" key="1">
    <citation type="submission" date="2019-04" db="EMBL/GenBank/DDBJ databases">
        <authorList>
            <person name="Grouzdev D.S."/>
            <person name="Nazina T.N."/>
        </authorList>
    </citation>
    <scope>NUCLEOTIDE SEQUENCE [LARGE SCALE GENOMIC DNA]</scope>
    <source>
        <strain evidence="13 14">SHC 3-19</strain>
    </source>
</reference>
<comment type="similarity">
    <text evidence="5 11">Belongs to the purine/pyrimidine phosphoribosyltransferase family.</text>
</comment>
<dbReference type="GO" id="GO:0006166">
    <property type="term" value="P:purine ribonucleoside salvage"/>
    <property type="evidence" value="ECO:0007669"/>
    <property type="project" value="UniProtKB-UniRule"/>
</dbReference>
<evidence type="ECO:0000256" key="10">
    <source>
        <dbReference type="ARBA" id="ARBA00022726"/>
    </source>
</evidence>
<dbReference type="GO" id="GO:0006168">
    <property type="term" value="P:adenine salvage"/>
    <property type="evidence" value="ECO:0007669"/>
    <property type="project" value="InterPro"/>
</dbReference>
<dbReference type="InterPro" id="IPR005764">
    <property type="entry name" value="Ade_phspho_trans"/>
</dbReference>
<dbReference type="Pfam" id="PF00156">
    <property type="entry name" value="Pribosyltran"/>
    <property type="match status" value="1"/>
</dbReference>
<dbReference type="SUPFAM" id="SSF53271">
    <property type="entry name" value="PRTase-like"/>
    <property type="match status" value="1"/>
</dbReference>
<dbReference type="EMBL" id="SROY01000001">
    <property type="protein sequence ID" value="TLX22887.1"/>
    <property type="molecule type" value="Genomic_DNA"/>
</dbReference>
<evidence type="ECO:0000256" key="3">
    <source>
        <dbReference type="ARBA" id="ARBA00004496"/>
    </source>
</evidence>
<evidence type="ECO:0000256" key="8">
    <source>
        <dbReference type="ARBA" id="ARBA00022676"/>
    </source>
</evidence>
<dbReference type="Proteomes" id="UP000308508">
    <property type="component" value="Unassembled WGS sequence"/>
</dbReference>
<protein>
    <recommendedName>
        <fullName evidence="6 11">Adenine phosphoribosyltransferase</fullName>
        <shortName evidence="11">APRT</shortName>
        <ecNumber evidence="6 11">2.4.2.7</ecNumber>
    </recommendedName>
</protein>
<organism evidence="13 14">
    <name type="scientific">Thermomonas fusca</name>
    <dbReference type="NCBI Taxonomy" id="215690"/>
    <lineage>
        <taxon>Bacteria</taxon>
        <taxon>Pseudomonadati</taxon>
        <taxon>Pseudomonadota</taxon>
        <taxon>Gammaproteobacteria</taxon>
        <taxon>Lysobacterales</taxon>
        <taxon>Lysobacteraceae</taxon>
        <taxon>Thermomonas</taxon>
    </lineage>
</organism>
<dbReference type="NCBIfam" id="NF002636">
    <property type="entry name" value="PRK02304.1-5"/>
    <property type="match status" value="1"/>
</dbReference>
<comment type="subcellular location">
    <subcellularLocation>
        <location evidence="3 11">Cytoplasm</location>
    </subcellularLocation>
</comment>
<comment type="caution">
    <text evidence="13">The sequence shown here is derived from an EMBL/GenBank/DDBJ whole genome shotgun (WGS) entry which is preliminary data.</text>
</comment>
<dbReference type="UniPathway" id="UPA00588">
    <property type="reaction ID" value="UER00646"/>
</dbReference>
<feature type="domain" description="Phosphoribosyltransferase" evidence="12">
    <location>
        <begin position="32"/>
        <end position="149"/>
    </location>
</feature>
<dbReference type="GO" id="GO:0005737">
    <property type="term" value="C:cytoplasm"/>
    <property type="evidence" value="ECO:0007669"/>
    <property type="project" value="UniProtKB-SubCell"/>
</dbReference>
<dbReference type="CDD" id="cd06223">
    <property type="entry name" value="PRTases_typeI"/>
    <property type="match status" value="1"/>
</dbReference>
<keyword evidence="7 11" id="KW-0963">Cytoplasm</keyword>
<dbReference type="NCBIfam" id="NF002634">
    <property type="entry name" value="PRK02304.1-3"/>
    <property type="match status" value="1"/>
</dbReference>
<evidence type="ECO:0000256" key="9">
    <source>
        <dbReference type="ARBA" id="ARBA00022679"/>
    </source>
</evidence>
<dbReference type="Gene3D" id="3.40.50.2020">
    <property type="match status" value="1"/>
</dbReference>
<evidence type="ECO:0000256" key="4">
    <source>
        <dbReference type="ARBA" id="ARBA00004659"/>
    </source>
</evidence>
<comment type="pathway">
    <text evidence="4 11">Purine metabolism; AMP biosynthesis via salvage pathway; AMP from adenine: step 1/1.</text>
</comment>
<dbReference type="GO" id="GO:0044209">
    <property type="term" value="P:AMP salvage"/>
    <property type="evidence" value="ECO:0007669"/>
    <property type="project" value="UniProtKB-UniRule"/>
</dbReference>
<evidence type="ECO:0000313" key="13">
    <source>
        <dbReference type="EMBL" id="TLX22887.1"/>
    </source>
</evidence>
<keyword evidence="14" id="KW-1185">Reference proteome</keyword>
<keyword evidence="9 11" id="KW-0808">Transferase</keyword>
<gene>
    <name evidence="11" type="primary">apt</name>
    <name evidence="13" type="ORF">E5S66_02350</name>
</gene>
<evidence type="ECO:0000256" key="11">
    <source>
        <dbReference type="HAMAP-Rule" id="MF_00004"/>
    </source>
</evidence>
<dbReference type="STRING" id="1123377.GCA_000423885_01401"/>
<dbReference type="GO" id="GO:0016208">
    <property type="term" value="F:AMP binding"/>
    <property type="evidence" value="ECO:0007669"/>
    <property type="project" value="TreeGrafter"/>
</dbReference>
<dbReference type="RefSeq" id="WP_138347159.1">
    <property type="nucleotide sequence ID" value="NZ_SROY01000001.1"/>
</dbReference>
<name>A0A5R9PIK7_9GAMM</name>
<evidence type="ECO:0000256" key="5">
    <source>
        <dbReference type="ARBA" id="ARBA00008391"/>
    </source>
</evidence>
<evidence type="ECO:0000256" key="6">
    <source>
        <dbReference type="ARBA" id="ARBA00011893"/>
    </source>
</evidence>
<dbReference type="PANTHER" id="PTHR32315">
    <property type="entry name" value="ADENINE PHOSPHORIBOSYLTRANSFERASE"/>
    <property type="match status" value="1"/>
</dbReference>
<dbReference type="AlphaFoldDB" id="A0A5R9PIK7"/>
<accession>A0A5R9PIK7</accession>
<dbReference type="InterPro" id="IPR050054">
    <property type="entry name" value="UPRTase/APRTase"/>
</dbReference>
<dbReference type="HAMAP" id="MF_00004">
    <property type="entry name" value="Aden_phosphoribosyltr"/>
    <property type="match status" value="1"/>
</dbReference>
<comment type="subunit">
    <text evidence="11">Homodimer.</text>
</comment>
<evidence type="ECO:0000256" key="2">
    <source>
        <dbReference type="ARBA" id="ARBA00003968"/>
    </source>
</evidence>
<sequence>MTDWPRLIRDIHDFPRPGVLFKDIMPMLADADAFATVIDALAAPWRDVPIDVVMAIESRGFLFGAPLARALGTGLVPLRKPGKLPGPVLEASYALEYGQDTLQVQAGAVAPGARVLLVDDVLATGGTLLAARELALQLQAEITGASVLMEIAALGARARWDGTPLRAALVV</sequence>
<comment type="function">
    <text evidence="2 11">Catalyzes a salvage reaction resulting in the formation of AMP, that is energically less costly than de novo synthesis.</text>
</comment>
<dbReference type="InterPro" id="IPR000836">
    <property type="entry name" value="PRTase_dom"/>
</dbReference>
<evidence type="ECO:0000256" key="7">
    <source>
        <dbReference type="ARBA" id="ARBA00022490"/>
    </source>
</evidence>
<keyword evidence="8 11" id="KW-0328">Glycosyltransferase</keyword>
<evidence type="ECO:0000256" key="1">
    <source>
        <dbReference type="ARBA" id="ARBA00000868"/>
    </source>
</evidence>
<proteinExistence type="inferred from homology"/>
<comment type="catalytic activity">
    <reaction evidence="1 11">
        <text>AMP + diphosphate = 5-phospho-alpha-D-ribose 1-diphosphate + adenine</text>
        <dbReference type="Rhea" id="RHEA:16609"/>
        <dbReference type="ChEBI" id="CHEBI:16708"/>
        <dbReference type="ChEBI" id="CHEBI:33019"/>
        <dbReference type="ChEBI" id="CHEBI:58017"/>
        <dbReference type="ChEBI" id="CHEBI:456215"/>
        <dbReference type="EC" id="2.4.2.7"/>
    </reaction>
</comment>
<dbReference type="GO" id="GO:0003999">
    <property type="term" value="F:adenine phosphoribosyltransferase activity"/>
    <property type="evidence" value="ECO:0007669"/>
    <property type="project" value="UniProtKB-UniRule"/>
</dbReference>
<dbReference type="InterPro" id="IPR029057">
    <property type="entry name" value="PRTase-like"/>
</dbReference>